<dbReference type="RefSeq" id="WP_151605746.1">
    <property type="nucleotide sequence ID" value="NZ_JAWLOF010000014.1"/>
</dbReference>
<dbReference type="EMBL" id="JAWLOF010000014">
    <property type="protein sequence ID" value="MDV7024439.1"/>
    <property type="molecule type" value="Genomic_DNA"/>
</dbReference>
<protein>
    <submittedName>
        <fullName evidence="2">Uncharacterized protein</fullName>
    </submittedName>
</protein>
<keyword evidence="1" id="KW-0472">Membrane</keyword>
<name>A0ABU4E743_9ENTR</name>
<keyword evidence="3" id="KW-1185">Reference proteome</keyword>
<proteinExistence type="predicted"/>
<reference evidence="2 3" key="1">
    <citation type="submission" date="2023-10" db="EMBL/GenBank/DDBJ databases">
        <authorList>
            <person name="Dale J."/>
        </authorList>
    </citation>
    <scope>NUCLEOTIDE SEQUENCE [LARGE SCALE GENOMIC DNA]</scope>
    <source>
        <strain evidence="2 3">2023EL-00970</strain>
    </source>
</reference>
<dbReference type="Proteomes" id="UP001187066">
    <property type="component" value="Unassembled WGS sequence"/>
</dbReference>
<organism evidence="2 3">
    <name type="scientific">Atlantibacter subterraneus</name>
    <dbReference type="NCBI Taxonomy" id="255519"/>
    <lineage>
        <taxon>Bacteria</taxon>
        <taxon>Pseudomonadati</taxon>
        <taxon>Pseudomonadota</taxon>
        <taxon>Gammaproteobacteria</taxon>
        <taxon>Enterobacterales</taxon>
        <taxon>Enterobacteriaceae</taxon>
        <taxon>Atlantibacter</taxon>
    </lineage>
</organism>
<keyword evidence="1" id="KW-1133">Transmembrane helix</keyword>
<accession>A0ABU4E743</accession>
<evidence type="ECO:0000313" key="3">
    <source>
        <dbReference type="Proteomes" id="UP001187066"/>
    </source>
</evidence>
<feature type="transmembrane region" description="Helical" evidence="1">
    <location>
        <begin position="36"/>
        <end position="57"/>
    </location>
</feature>
<gene>
    <name evidence="2" type="ORF">R4P48_17350</name>
</gene>
<sequence>MNVSFFISLTFWGLLALVLSELITLSATRTQTGLFWLGYGLWAIAAGMVVFAGIRAVQERRARQRRETRHEL</sequence>
<evidence type="ECO:0000313" key="2">
    <source>
        <dbReference type="EMBL" id="MDV7024439.1"/>
    </source>
</evidence>
<comment type="caution">
    <text evidence="2">The sequence shown here is derived from an EMBL/GenBank/DDBJ whole genome shotgun (WGS) entry which is preliminary data.</text>
</comment>
<keyword evidence="1" id="KW-0812">Transmembrane</keyword>
<evidence type="ECO:0000256" key="1">
    <source>
        <dbReference type="SAM" id="Phobius"/>
    </source>
</evidence>